<evidence type="ECO:0008006" key="3">
    <source>
        <dbReference type="Google" id="ProtNLM"/>
    </source>
</evidence>
<accession>A0A1Q2M4A9</accession>
<evidence type="ECO:0000313" key="2">
    <source>
        <dbReference type="Proteomes" id="UP000188219"/>
    </source>
</evidence>
<dbReference type="GO" id="GO:0019825">
    <property type="term" value="F:oxygen binding"/>
    <property type="evidence" value="ECO:0007669"/>
    <property type="project" value="InterPro"/>
</dbReference>
<evidence type="ECO:0000313" key="1">
    <source>
        <dbReference type="EMBL" id="AQQ67378.1"/>
    </source>
</evidence>
<sequence length="156" mass="16836">MSQVSSAHALSPAGLYPLGNPARCNHGQVCECAPEAAESGLLGTIGGRVFVSQLVTDFYQAIGKFMATEDVADHQKQQTRQAQFLCHALAEQAEPVYSSRAQFLAQGLSPTLFTALLEYFEAHLVELGYPATFSDQLTRMAGDLYARSHAKRAIAS</sequence>
<protein>
    <recommendedName>
        <fullName evidence="3">Globin</fullName>
    </recommendedName>
</protein>
<organism evidence="1 2">
    <name type="scientific">Microbulbifer agarilyticus</name>
    <dbReference type="NCBI Taxonomy" id="260552"/>
    <lineage>
        <taxon>Bacteria</taxon>
        <taxon>Pseudomonadati</taxon>
        <taxon>Pseudomonadota</taxon>
        <taxon>Gammaproteobacteria</taxon>
        <taxon>Cellvibrionales</taxon>
        <taxon>Microbulbiferaceae</taxon>
        <taxon>Microbulbifer</taxon>
    </lineage>
</organism>
<dbReference type="RefSeq" id="WP_077402569.1">
    <property type="nucleotide sequence ID" value="NZ_CP019650.1"/>
</dbReference>
<dbReference type="InterPro" id="IPR009050">
    <property type="entry name" value="Globin-like_sf"/>
</dbReference>
<keyword evidence="2" id="KW-1185">Reference proteome</keyword>
<dbReference type="InterPro" id="IPR012292">
    <property type="entry name" value="Globin/Proto"/>
</dbReference>
<dbReference type="OrthoDB" id="5739082at2"/>
<dbReference type="Proteomes" id="UP000188219">
    <property type="component" value="Chromosome"/>
</dbReference>
<name>A0A1Q2M4A9_9GAMM</name>
<proteinExistence type="predicted"/>
<dbReference type="KEGG" id="maga:Mag101_06820"/>
<dbReference type="AlphaFoldDB" id="A0A1Q2M4A9"/>
<dbReference type="GO" id="GO:0020037">
    <property type="term" value="F:heme binding"/>
    <property type="evidence" value="ECO:0007669"/>
    <property type="project" value="InterPro"/>
</dbReference>
<reference evidence="1" key="1">
    <citation type="submission" date="2017-02" db="EMBL/GenBank/DDBJ databases">
        <title>Genome of Microbulbifer agarilyticus GP101.</title>
        <authorList>
            <person name="Jung J."/>
            <person name="Bae S.S."/>
            <person name="Baek K."/>
        </authorList>
    </citation>
    <scope>NUCLEOTIDE SEQUENCE [LARGE SCALE GENOMIC DNA]</scope>
    <source>
        <strain evidence="1">GP101</strain>
    </source>
</reference>
<gene>
    <name evidence="1" type="ORF">Mag101_06820</name>
</gene>
<dbReference type="Gene3D" id="1.10.490.10">
    <property type="entry name" value="Globins"/>
    <property type="match status" value="1"/>
</dbReference>
<dbReference type="EMBL" id="CP019650">
    <property type="protein sequence ID" value="AQQ67378.1"/>
    <property type="molecule type" value="Genomic_DNA"/>
</dbReference>
<dbReference type="SUPFAM" id="SSF46458">
    <property type="entry name" value="Globin-like"/>
    <property type="match status" value="1"/>
</dbReference>